<proteinExistence type="predicted"/>
<reference evidence="1 2" key="1">
    <citation type="submission" date="2024-02" db="EMBL/GenBank/DDBJ databases">
        <title>High-quality chromosome-scale genome assembly of Pensacola bahiagrass (Paspalum notatum Flugge var. saurae).</title>
        <authorList>
            <person name="Vega J.M."/>
            <person name="Podio M."/>
            <person name="Orjuela J."/>
            <person name="Siena L.A."/>
            <person name="Pessino S.C."/>
            <person name="Combes M.C."/>
            <person name="Mariac C."/>
            <person name="Albertini E."/>
            <person name="Pupilli F."/>
            <person name="Ortiz J.P.A."/>
            <person name="Leblanc O."/>
        </authorList>
    </citation>
    <scope>NUCLEOTIDE SEQUENCE [LARGE SCALE GENOMIC DNA]</scope>
    <source>
        <strain evidence="1">R1</strain>
        <tissue evidence="1">Leaf</tissue>
    </source>
</reference>
<keyword evidence="2" id="KW-1185">Reference proteome</keyword>
<dbReference type="Proteomes" id="UP001341281">
    <property type="component" value="Chromosome 03"/>
</dbReference>
<evidence type="ECO:0000313" key="1">
    <source>
        <dbReference type="EMBL" id="WVZ64911.1"/>
    </source>
</evidence>
<sequence>MKYTLRETPPLDVVTRWNLTYQMLKIALEYRRVYSQYTHLPSNAKVENGKENCVLCYNHSMMPLKWSLKSNLGGEYIETHTSKFGHLNYGEKDEGKTTPSTRLVIYENMHSRVHPRSLSCNSLSFV</sequence>
<gene>
    <name evidence="1" type="ORF">U9M48_014358</name>
</gene>
<protein>
    <submittedName>
        <fullName evidence="1">Uncharacterized protein</fullName>
    </submittedName>
</protein>
<evidence type="ECO:0000313" key="2">
    <source>
        <dbReference type="Proteomes" id="UP001341281"/>
    </source>
</evidence>
<name>A0AAQ3WKP7_PASNO</name>
<accession>A0AAQ3WKP7</accession>
<dbReference type="EMBL" id="CP144747">
    <property type="protein sequence ID" value="WVZ64911.1"/>
    <property type="molecule type" value="Genomic_DNA"/>
</dbReference>
<organism evidence="1 2">
    <name type="scientific">Paspalum notatum var. saurae</name>
    <dbReference type="NCBI Taxonomy" id="547442"/>
    <lineage>
        <taxon>Eukaryota</taxon>
        <taxon>Viridiplantae</taxon>
        <taxon>Streptophyta</taxon>
        <taxon>Embryophyta</taxon>
        <taxon>Tracheophyta</taxon>
        <taxon>Spermatophyta</taxon>
        <taxon>Magnoliopsida</taxon>
        <taxon>Liliopsida</taxon>
        <taxon>Poales</taxon>
        <taxon>Poaceae</taxon>
        <taxon>PACMAD clade</taxon>
        <taxon>Panicoideae</taxon>
        <taxon>Andropogonodae</taxon>
        <taxon>Paspaleae</taxon>
        <taxon>Paspalinae</taxon>
        <taxon>Paspalum</taxon>
    </lineage>
</organism>
<dbReference type="AlphaFoldDB" id="A0AAQ3WKP7"/>